<comment type="subcellular location">
    <subcellularLocation>
        <location evidence="1">Membrane</location>
        <topology evidence="1">Multi-pass membrane protein</topology>
    </subcellularLocation>
</comment>
<evidence type="ECO:0000256" key="2">
    <source>
        <dbReference type="ARBA" id="ARBA00022692"/>
    </source>
</evidence>
<protein>
    <recommendedName>
        <fullName evidence="6">RDD domain-containing protein</fullName>
    </recommendedName>
</protein>
<dbReference type="OrthoDB" id="5187110at2"/>
<evidence type="ECO:0000313" key="7">
    <source>
        <dbReference type="EMBL" id="RCV51633.1"/>
    </source>
</evidence>
<dbReference type="InterPro" id="IPR010432">
    <property type="entry name" value="RDD"/>
</dbReference>
<keyword evidence="2 5" id="KW-0812">Transmembrane</keyword>
<keyword evidence="4 5" id="KW-0472">Membrane</keyword>
<evidence type="ECO:0000259" key="6">
    <source>
        <dbReference type="Pfam" id="PF06271"/>
    </source>
</evidence>
<name>A0A368SZQ9_9ACTN</name>
<evidence type="ECO:0000256" key="3">
    <source>
        <dbReference type="ARBA" id="ARBA00022989"/>
    </source>
</evidence>
<feature type="domain" description="RDD" evidence="6">
    <location>
        <begin position="35"/>
        <end position="142"/>
    </location>
</feature>
<feature type="transmembrane region" description="Helical" evidence="5">
    <location>
        <begin position="38"/>
        <end position="59"/>
    </location>
</feature>
<evidence type="ECO:0000256" key="4">
    <source>
        <dbReference type="ARBA" id="ARBA00023136"/>
    </source>
</evidence>
<comment type="caution">
    <text evidence="7">The sequence shown here is derived from an EMBL/GenBank/DDBJ whole genome shotgun (WGS) entry which is preliminary data.</text>
</comment>
<feature type="transmembrane region" description="Helical" evidence="5">
    <location>
        <begin position="71"/>
        <end position="95"/>
    </location>
</feature>
<evidence type="ECO:0000313" key="8">
    <source>
        <dbReference type="Proteomes" id="UP000253318"/>
    </source>
</evidence>
<proteinExistence type="predicted"/>
<reference evidence="7 8" key="1">
    <citation type="submission" date="2018-04" db="EMBL/GenBank/DDBJ databases">
        <title>Novel actinobacteria from marine sediment.</title>
        <authorList>
            <person name="Ng Z.Y."/>
            <person name="Tan G.Y.A."/>
        </authorList>
    </citation>
    <scope>NUCLEOTIDE SEQUENCE [LARGE SCALE GENOMIC DNA]</scope>
    <source>
        <strain evidence="7 8">TPS81</strain>
    </source>
</reference>
<dbReference type="EMBL" id="QEIN01000244">
    <property type="protein sequence ID" value="RCV51633.1"/>
    <property type="molecule type" value="Genomic_DNA"/>
</dbReference>
<gene>
    <name evidence="7" type="ORF">DEF24_22950</name>
</gene>
<feature type="transmembrane region" description="Helical" evidence="5">
    <location>
        <begin position="107"/>
        <end position="129"/>
    </location>
</feature>
<dbReference type="Pfam" id="PF06271">
    <property type="entry name" value="RDD"/>
    <property type="match status" value="1"/>
</dbReference>
<dbReference type="GO" id="GO:0016020">
    <property type="term" value="C:membrane"/>
    <property type="evidence" value="ECO:0007669"/>
    <property type="project" value="UniProtKB-SubCell"/>
</dbReference>
<evidence type="ECO:0000256" key="5">
    <source>
        <dbReference type="SAM" id="Phobius"/>
    </source>
</evidence>
<sequence>MGDIDAEWADGKGSSQEFSYRGNRLGLPRSGSGSVPGFGRRIAAVLLDWLLSVAAAGLFSGADPAQTANTALLVFAAQNVVLLSLLGTTVGRGMVGIRVVATGERRLPWPVAVLVRTVLLCLVVPAVVYDRDQRGLHDRAAGTVTQRI</sequence>
<accession>A0A368SZQ9</accession>
<organism evidence="7 8">
    <name type="scientific">Marinitenerispora sediminis</name>
    <dbReference type="NCBI Taxonomy" id="1931232"/>
    <lineage>
        <taxon>Bacteria</taxon>
        <taxon>Bacillati</taxon>
        <taxon>Actinomycetota</taxon>
        <taxon>Actinomycetes</taxon>
        <taxon>Streptosporangiales</taxon>
        <taxon>Nocardiopsidaceae</taxon>
        <taxon>Marinitenerispora</taxon>
    </lineage>
</organism>
<evidence type="ECO:0000256" key="1">
    <source>
        <dbReference type="ARBA" id="ARBA00004141"/>
    </source>
</evidence>
<dbReference type="RefSeq" id="WP_114398963.1">
    <property type="nucleotide sequence ID" value="NZ_QEIM01000099.1"/>
</dbReference>
<dbReference type="PIRSF" id="PIRSF021697">
    <property type="entry name" value="UCP021697"/>
    <property type="match status" value="1"/>
</dbReference>
<keyword evidence="8" id="KW-1185">Reference proteome</keyword>
<keyword evidence="3 5" id="KW-1133">Transmembrane helix</keyword>
<dbReference type="Proteomes" id="UP000253318">
    <property type="component" value="Unassembled WGS sequence"/>
</dbReference>
<dbReference type="InterPro" id="IPR016795">
    <property type="entry name" value="UCP021697"/>
</dbReference>
<dbReference type="AlphaFoldDB" id="A0A368SZQ9"/>